<name>A0A0B6Y5X6_9EUPU</name>
<dbReference type="EMBL" id="HACG01004598">
    <property type="protein sequence ID" value="CEK51463.1"/>
    <property type="molecule type" value="Transcribed_RNA"/>
</dbReference>
<organism evidence="1">
    <name type="scientific">Arion vulgaris</name>
    <dbReference type="NCBI Taxonomy" id="1028688"/>
    <lineage>
        <taxon>Eukaryota</taxon>
        <taxon>Metazoa</taxon>
        <taxon>Spiralia</taxon>
        <taxon>Lophotrochozoa</taxon>
        <taxon>Mollusca</taxon>
        <taxon>Gastropoda</taxon>
        <taxon>Heterobranchia</taxon>
        <taxon>Euthyneura</taxon>
        <taxon>Panpulmonata</taxon>
        <taxon>Eupulmonata</taxon>
        <taxon>Stylommatophora</taxon>
        <taxon>Helicina</taxon>
        <taxon>Arionoidea</taxon>
        <taxon>Arionidae</taxon>
        <taxon>Arion</taxon>
    </lineage>
</organism>
<protein>
    <submittedName>
        <fullName evidence="1">Uncharacterized protein</fullName>
    </submittedName>
</protein>
<accession>A0A0B6Y5X6</accession>
<dbReference type="AlphaFoldDB" id="A0A0B6Y5X6"/>
<gene>
    <name evidence="1" type="primary">ORF13479</name>
</gene>
<proteinExistence type="predicted"/>
<evidence type="ECO:0000313" key="1">
    <source>
        <dbReference type="EMBL" id="CEK51463.1"/>
    </source>
</evidence>
<feature type="non-terminal residue" evidence="1">
    <location>
        <position position="1"/>
    </location>
</feature>
<reference evidence="1" key="1">
    <citation type="submission" date="2014-12" db="EMBL/GenBank/DDBJ databases">
        <title>Insight into the proteome of Arion vulgaris.</title>
        <authorList>
            <person name="Aradska J."/>
            <person name="Bulat T."/>
            <person name="Smidak R."/>
            <person name="Sarate P."/>
            <person name="Gangsoo J."/>
            <person name="Sialana F."/>
            <person name="Bilban M."/>
            <person name="Lubec G."/>
        </authorList>
    </citation>
    <scope>NUCLEOTIDE SEQUENCE</scope>
    <source>
        <tissue evidence="1">Skin</tissue>
    </source>
</reference>
<sequence length="69" mass="8162">INFKYSNHYILTGTEEKLRSLYPCHKMSMYGYSGSNYDRFVENSNTSTLHKMKETYWTTKQAVIKKLGK</sequence>
<feature type="non-terminal residue" evidence="1">
    <location>
        <position position="69"/>
    </location>
</feature>